<feature type="binding site" evidence="18">
    <location>
        <begin position="386"/>
        <end position="387"/>
    </location>
    <ligand>
        <name>acetyl-CoA</name>
        <dbReference type="ChEBI" id="CHEBI:57288"/>
    </ligand>
</feature>
<evidence type="ECO:0000256" key="7">
    <source>
        <dbReference type="ARBA" id="ARBA00022723"/>
    </source>
</evidence>
<dbReference type="GO" id="GO:0005737">
    <property type="term" value="C:cytoplasm"/>
    <property type="evidence" value="ECO:0007669"/>
    <property type="project" value="UniProtKB-SubCell"/>
</dbReference>
<evidence type="ECO:0000256" key="16">
    <source>
        <dbReference type="ARBA" id="ARBA00048493"/>
    </source>
</evidence>
<dbReference type="GO" id="GO:0071555">
    <property type="term" value="P:cell wall organization"/>
    <property type="evidence" value="ECO:0007669"/>
    <property type="project" value="UniProtKB-KW"/>
</dbReference>
<evidence type="ECO:0000256" key="18">
    <source>
        <dbReference type="HAMAP-Rule" id="MF_01631"/>
    </source>
</evidence>
<keyword evidence="14 18" id="KW-0961">Cell wall biogenesis/degradation</keyword>
<keyword evidence="4 18" id="KW-0963">Cytoplasm</keyword>
<dbReference type="Pfam" id="PF00132">
    <property type="entry name" value="Hexapep"/>
    <property type="match status" value="1"/>
</dbReference>
<feature type="binding site" evidence="18">
    <location>
        <position position="333"/>
    </location>
    <ligand>
        <name>UDP-N-acetyl-alpha-D-glucosamine</name>
        <dbReference type="ChEBI" id="CHEBI:57705"/>
    </ligand>
</feature>
<keyword evidence="13 18" id="KW-0012">Acyltransferase</keyword>
<keyword evidence="11 18" id="KW-0573">Peptidoglycan synthesis</keyword>
<feature type="binding site" evidence="18">
    <location>
        <position position="351"/>
    </location>
    <ligand>
        <name>UDP-N-acetyl-alpha-D-glucosamine</name>
        <dbReference type="ChEBI" id="CHEBI:57705"/>
    </ligand>
</feature>
<dbReference type="CDD" id="cd02540">
    <property type="entry name" value="GT2_GlmU_N_bac"/>
    <property type="match status" value="1"/>
</dbReference>
<dbReference type="HAMAP" id="MF_01631">
    <property type="entry name" value="GlmU"/>
    <property type="match status" value="1"/>
</dbReference>
<feature type="binding site" evidence="18">
    <location>
        <position position="226"/>
    </location>
    <ligand>
        <name>UDP-N-acetyl-alpha-D-glucosamine</name>
        <dbReference type="ChEBI" id="CHEBI:57705"/>
    </ligand>
</feature>
<dbReference type="EC" id="2.3.1.157" evidence="18"/>
<dbReference type="Proteomes" id="UP000194798">
    <property type="component" value="Unassembled WGS sequence"/>
</dbReference>
<feature type="binding site" evidence="18">
    <location>
        <begin position="101"/>
        <end position="103"/>
    </location>
    <ligand>
        <name>UDP-N-acetyl-alpha-D-glucosamine</name>
        <dbReference type="ChEBI" id="CHEBI:57705"/>
    </ligand>
</feature>
<dbReference type="GO" id="GO:0009252">
    <property type="term" value="P:peptidoglycan biosynthetic process"/>
    <property type="evidence" value="ECO:0007669"/>
    <property type="project" value="UniProtKB-UniRule"/>
</dbReference>
<dbReference type="GO" id="GO:0008360">
    <property type="term" value="P:regulation of cell shape"/>
    <property type="evidence" value="ECO:0007669"/>
    <property type="project" value="UniProtKB-KW"/>
</dbReference>
<keyword evidence="12 18" id="KW-0511">Multifunctional enzyme</keyword>
<dbReference type="EC" id="2.7.7.23" evidence="18"/>
<feature type="binding site" evidence="18">
    <location>
        <position position="138"/>
    </location>
    <ligand>
        <name>UDP-N-acetyl-alpha-D-glucosamine</name>
        <dbReference type="ChEBI" id="CHEBI:57705"/>
    </ligand>
</feature>
<feature type="binding site" evidence="18">
    <location>
        <position position="103"/>
    </location>
    <ligand>
        <name>Mg(2+)</name>
        <dbReference type="ChEBI" id="CHEBI:18420"/>
    </ligand>
</feature>
<feature type="region of interest" description="Pyrophosphorylase" evidence="18">
    <location>
        <begin position="1"/>
        <end position="228"/>
    </location>
</feature>
<feature type="binding site" evidence="18">
    <location>
        <begin position="79"/>
        <end position="80"/>
    </location>
    <ligand>
        <name>UDP-N-acetyl-alpha-D-glucosamine</name>
        <dbReference type="ChEBI" id="CHEBI:57705"/>
    </ligand>
</feature>
<feature type="binding site" evidence="18">
    <location>
        <position position="440"/>
    </location>
    <ligand>
        <name>acetyl-CoA</name>
        <dbReference type="ChEBI" id="CHEBI:57288"/>
    </ligand>
</feature>
<evidence type="ECO:0000256" key="5">
    <source>
        <dbReference type="ARBA" id="ARBA00022679"/>
    </source>
</evidence>
<evidence type="ECO:0000256" key="9">
    <source>
        <dbReference type="ARBA" id="ARBA00022842"/>
    </source>
</evidence>
<dbReference type="UniPathway" id="UPA00973"/>
<gene>
    <name evidence="18" type="primary">glmU</name>
    <name evidence="21" type="ORF">TPSD3_14040</name>
</gene>
<dbReference type="InterPro" id="IPR029044">
    <property type="entry name" value="Nucleotide-diphossugar_trans"/>
</dbReference>
<comment type="similarity">
    <text evidence="2 18">In the C-terminal section; belongs to the transferase hexapeptide repeat family.</text>
</comment>
<feature type="binding site" evidence="18">
    <location>
        <position position="22"/>
    </location>
    <ligand>
        <name>UDP-N-acetyl-alpha-D-glucosamine</name>
        <dbReference type="ChEBI" id="CHEBI:57705"/>
    </ligand>
</feature>
<evidence type="ECO:0000259" key="20">
    <source>
        <dbReference type="Pfam" id="PF25087"/>
    </source>
</evidence>
<comment type="function">
    <text evidence="17 18">Catalyzes the last two sequential reactions in the de novo biosynthetic pathway for UDP-N-acetylglucosamine (UDP-GlcNAc). The C-terminal domain catalyzes the transfer of acetyl group from acetyl coenzyme A to glucosamine-1-phosphate (GlcN-1-P) to produce N-acetylglucosamine-1-phosphate (GlcNAc-1-P), which is converted into UDP-GlcNAc by the transfer of uridine 5-monophosphate (from uridine 5-triphosphate), a reaction catalyzed by the N-terminal domain.</text>
</comment>
<dbReference type="PANTHER" id="PTHR43584">
    <property type="entry name" value="NUCLEOTIDYL TRANSFERASE"/>
    <property type="match status" value="1"/>
</dbReference>
<evidence type="ECO:0000313" key="21">
    <source>
        <dbReference type="EMBL" id="OUD12665.1"/>
    </source>
</evidence>
<comment type="catalytic activity">
    <reaction evidence="16 18">
        <text>N-acetyl-alpha-D-glucosamine 1-phosphate + UTP + H(+) = UDP-N-acetyl-alpha-D-glucosamine + diphosphate</text>
        <dbReference type="Rhea" id="RHEA:13509"/>
        <dbReference type="ChEBI" id="CHEBI:15378"/>
        <dbReference type="ChEBI" id="CHEBI:33019"/>
        <dbReference type="ChEBI" id="CHEBI:46398"/>
        <dbReference type="ChEBI" id="CHEBI:57705"/>
        <dbReference type="ChEBI" id="CHEBI:57776"/>
        <dbReference type="EC" id="2.7.7.23"/>
    </reaction>
</comment>
<feature type="binding site" evidence="18">
    <location>
        <position position="153"/>
    </location>
    <ligand>
        <name>UDP-N-acetyl-alpha-D-glucosamine</name>
        <dbReference type="ChEBI" id="CHEBI:57705"/>
    </ligand>
</feature>
<feature type="domain" description="MobA-like NTP transferase" evidence="19">
    <location>
        <begin position="6"/>
        <end position="163"/>
    </location>
</feature>
<evidence type="ECO:0000256" key="11">
    <source>
        <dbReference type="ARBA" id="ARBA00022984"/>
    </source>
</evidence>
<feature type="binding site" evidence="18">
    <location>
        <position position="405"/>
    </location>
    <ligand>
        <name>acetyl-CoA</name>
        <dbReference type="ChEBI" id="CHEBI:57288"/>
    </ligand>
</feature>
<dbReference type="GO" id="GO:0000287">
    <property type="term" value="F:magnesium ion binding"/>
    <property type="evidence" value="ECO:0007669"/>
    <property type="project" value="UniProtKB-UniRule"/>
</dbReference>
<organism evidence="21 22">
    <name type="scientific">Thioflexithrix psekupsensis</name>
    <dbReference type="NCBI Taxonomy" id="1570016"/>
    <lineage>
        <taxon>Bacteria</taxon>
        <taxon>Pseudomonadati</taxon>
        <taxon>Pseudomonadota</taxon>
        <taxon>Gammaproteobacteria</taxon>
        <taxon>Thiotrichales</taxon>
        <taxon>Thioflexithrix</taxon>
    </lineage>
</organism>
<keyword evidence="8 18" id="KW-0677">Repeat</keyword>
<dbReference type="RefSeq" id="WP_176329886.1">
    <property type="nucleotide sequence ID" value="NZ_MSLT01000023.1"/>
</dbReference>
<evidence type="ECO:0000256" key="15">
    <source>
        <dbReference type="ARBA" id="ARBA00048247"/>
    </source>
</evidence>
<dbReference type="PANTHER" id="PTHR43584:SF3">
    <property type="entry name" value="BIFUNCTIONAL PROTEIN GLMU"/>
    <property type="match status" value="1"/>
</dbReference>
<dbReference type="Pfam" id="PF25087">
    <property type="entry name" value="GMPPB_C"/>
    <property type="match status" value="1"/>
</dbReference>
<dbReference type="Gene3D" id="2.160.10.10">
    <property type="entry name" value="Hexapeptide repeat proteins"/>
    <property type="match status" value="1"/>
</dbReference>
<keyword evidence="5 18" id="KW-0808">Transferase</keyword>
<comment type="pathway">
    <text evidence="18">Nucleotide-sugar biosynthesis; UDP-N-acetyl-alpha-D-glucosamine biosynthesis; UDP-N-acetyl-alpha-D-glucosamine from N-acetyl-alpha-D-glucosamine 1-phosphate: step 1/1.</text>
</comment>
<comment type="similarity">
    <text evidence="3 18">In the N-terminal section; belongs to the N-acetylglucosamine-1-phosphate uridyltransferase family.</text>
</comment>
<keyword evidence="6 18" id="KW-0548">Nucleotidyltransferase</keyword>
<dbReference type="SUPFAM" id="SSF51161">
    <property type="entry name" value="Trimeric LpxA-like enzymes"/>
    <property type="match status" value="1"/>
</dbReference>
<dbReference type="InterPro" id="IPR056729">
    <property type="entry name" value="GMPPB_C"/>
</dbReference>
<feature type="domain" description="Mannose-1-phosphate guanyltransferase C-terminal" evidence="20">
    <location>
        <begin position="268"/>
        <end position="352"/>
    </location>
</feature>
<feature type="region of interest" description="N-acetyltransferase" evidence="18">
    <location>
        <begin position="250"/>
        <end position="457"/>
    </location>
</feature>
<dbReference type="InterPro" id="IPR050065">
    <property type="entry name" value="GlmU-like"/>
</dbReference>
<feature type="binding site" evidence="18">
    <location>
        <position position="423"/>
    </location>
    <ligand>
        <name>acetyl-CoA</name>
        <dbReference type="ChEBI" id="CHEBI:57288"/>
    </ligand>
</feature>
<dbReference type="EMBL" id="MSLT01000023">
    <property type="protein sequence ID" value="OUD12665.1"/>
    <property type="molecule type" value="Genomic_DNA"/>
</dbReference>
<evidence type="ECO:0000256" key="13">
    <source>
        <dbReference type="ARBA" id="ARBA00023315"/>
    </source>
</evidence>
<comment type="catalytic activity">
    <reaction evidence="15 18">
        <text>alpha-D-glucosamine 1-phosphate + acetyl-CoA = N-acetyl-alpha-D-glucosamine 1-phosphate + CoA + H(+)</text>
        <dbReference type="Rhea" id="RHEA:13725"/>
        <dbReference type="ChEBI" id="CHEBI:15378"/>
        <dbReference type="ChEBI" id="CHEBI:57287"/>
        <dbReference type="ChEBI" id="CHEBI:57288"/>
        <dbReference type="ChEBI" id="CHEBI:57776"/>
        <dbReference type="ChEBI" id="CHEBI:58516"/>
        <dbReference type="EC" id="2.3.1.157"/>
    </reaction>
</comment>
<dbReference type="NCBIfam" id="TIGR01173">
    <property type="entry name" value="glmU"/>
    <property type="match status" value="1"/>
</dbReference>
<feature type="binding site" evidence="18">
    <location>
        <position position="168"/>
    </location>
    <ligand>
        <name>UDP-N-acetyl-alpha-D-glucosamine</name>
        <dbReference type="ChEBI" id="CHEBI:57705"/>
    </ligand>
</feature>
<dbReference type="InterPro" id="IPR005882">
    <property type="entry name" value="Bifunctional_GlmU"/>
</dbReference>
<evidence type="ECO:0000256" key="3">
    <source>
        <dbReference type="ARBA" id="ARBA00007947"/>
    </source>
</evidence>
<dbReference type="GO" id="GO:0009245">
    <property type="term" value="P:lipid A biosynthetic process"/>
    <property type="evidence" value="ECO:0007669"/>
    <property type="project" value="UniProtKB-UniRule"/>
</dbReference>
<keyword evidence="22" id="KW-1185">Reference proteome</keyword>
<accession>A0A251X5N3</accession>
<evidence type="ECO:0000256" key="6">
    <source>
        <dbReference type="ARBA" id="ARBA00022695"/>
    </source>
</evidence>
<dbReference type="GO" id="GO:0003977">
    <property type="term" value="F:UDP-N-acetylglucosamine diphosphorylase activity"/>
    <property type="evidence" value="ECO:0007669"/>
    <property type="project" value="UniProtKB-UniRule"/>
</dbReference>
<evidence type="ECO:0000313" key="22">
    <source>
        <dbReference type="Proteomes" id="UP000194798"/>
    </source>
</evidence>
<evidence type="ECO:0000256" key="10">
    <source>
        <dbReference type="ARBA" id="ARBA00022960"/>
    </source>
</evidence>
<evidence type="ECO:0000259" key="19">
    <source>
        <dbReference type="Pfam" id="PF12804"/>
    </source>
</evidence>
<dbReference type="AlphaFoldDB" id="A0A251X5N3"/>
<comment type="subunit">
    <text evidence="18">Homotrimer.</text>
</comment>
<dbReference type="InterPro" id="IPR001451">
    <property type="entry name" value="Hexapep"/>
</dbReference>
<keyword evidence="7 18" id="KW-0479">Metal-binding</keyword>
<comment type="cofactor">
    <cofactor evidence="18">
        <name>Mg(2+)</name>
        <dbReference type="ChEBI" id="CHEBI:18420"/>
    </cofactor>
    <text evidence="18">Binds 1 Mg(2+) ion per subunit.</text>
</comment>
<comment type="subcellular location">
    <subcellularLocation>
        <location evidence="1 18">Cytoplasm</location>
    </subcellularLocation>
</comment>
<dbReference type="GO" id="GO:0000902">
    <property type="term" value="P:cell morphogenesis"/>
    <property type="evidence" value="ECO:0007669"/>
    <property type="project" value="UniProtKB-UniRule"/>
</dbReference>
<evidence type="ECO:0000256" key="1">
    <source>
        <dbReference type="ARBA" id="ARBA00004496"/>
    </source>
</evidence>
<feature type="binding site" evidence="18">
    <location>
        <begin position="8"/>
        <end position="11"/>
    </location>
    <ligand>
        <name>UDP-N-acetyl-alpha-D-glucosamine</name>
        <dbReference type="ChEBI" id="CHEBI:57705"/>
    </ligand>
</feature>
<evidence type="ECO:0000256" key="4">
    <source>
        <dbReference type="ARBA" id="ARBA00022490"/>
    </source>
</evidence>
<sequence>MKLTTVILAAGRGARMRSALPKVLHPLAGRPLLAHVLTAARALPNNDVYIVYGHGGAQVQSAFAHESEIHWVHQTEQLGTGHAVAQVLPHLVDPALVLVLYGDVPLISTDTLRLLIQAANHHTLALLTVALDNPTGYGRIVRDVNGSVLRIVEEKEANDVIRQINEVNTGIIAVSAAHLRRWLTQVQNNNAQGEYYLTDIIALAVNEQITIKTFTTQKTQEVLGINDRVQLATLERYYQQQQVEQLMLQGVTVLDPARLDIRGHVELMGEDVLIDVNVILSGHNRIGSRVQIGANCILHNVTLADDVEILPHSVLENTVVGQGCVIGPFARLRPGTVLADQVKIGNFVETKKITVGYGSKINHLSYIGDSDIGQKVNIGAGTITCNYDGVNKHKTVIGDGAFIGSDTQLVAPVTVGAGATIGAGSTITKDAPAEQLTLSRSSQVSFARWQRPEKKSS</sequence>
<dbReference type="Gene3D" id="3.90.550.10">
    <property type="entry name" value="Spore Coat Polysaccharide Biosynthesis Protein SpsA, Chain A"/>
    <property type="match status" value="1"/>
</dbReference>
<dbReference type="GO" id="GO:0019134">
    <property type="term" value="F:glucosamine-1-phosphate N-acetyltransferase activity"/>
    <property type="evidence" value="ECO:0007669"/>
    <property type="project" value="UniProtKB-UniRule"/>
</dbReference>
<feature type="binding site" evidence="18">
    <location>
        <position position="380"/>
    </location>
    <ligand>
        <name>acetyl-CoA</name>
        <dbReference type="ChEBI" id="CHEBI:57288"/>
    </ligand>
</feature>
<dbReference type="Pfam" id="PF12804">
    <property type="entry name" value="NTP_transf_3"/>
    <property type="match status" value="1"/>
</dbReference>
<comment type="caution">
    <text evidence="21">The sequence shown here is derived from an EMBL/GenBank/DDBJ whole genome shotgun (WGS) entry which is preliminary data.</text>
</comment>
<dbReference type="InterPro" id="IPR025877">
    <property type="entry name" value="MobA-like_NTP_Trfase"/>
</dbReference>
<feature type="binding site" evidence="18">
    <location>
        <position position="366"/>
    </location>
    <ligand>
        <name>UDP-N-acetyl-alpha-D-glucosamine</name>
        <dbReference type="ChEBI" id="CHEBI:57705"/>
    </ligand>
</feature>
<dbReference type="InterPro" id="IPR038009">
    <property type="entry name" value="GlmU_C_LbH"/>
</dbReference>
<comment type="pathway">
    <text evidence="18">Nucleotide-sugar biosynthesis; UDP-N-acetyl-alpha-D-glucosamine biosynthesis; N-acetyl-alpha-D-glucosamine 1-phosphate from alpha-D-glucosamine 6-phosphate (route II): step 2/2.</text>
</comment>
<feature type="binding site" evidence="18">
    <location>
        <position position="74"/>
    </location>
    <ligand>
        <name>UDP-N-acetyl-alpha-D-glucosamine</name>
        <dbReference type="ChEBI" id="CHEBI:57705"/>
    </ligand>
</feature>
<dbReference type="SUPFAM" id="SSF53448">
    <property type="entry name" value="Nucleotide-diphospho-sugar transferases"/>
    <property type="match status" value="1"/>
</dbReference>
<feature type="binding site" evidence="18">
    <location>
        <position position="226"/>
    </location>
    <ligand>
        <name>Mg(2+)</name>
        <dbReference type="ChEBI" id="CHEBI:18420"/>
    </ligand>
</feature>
<dbReference type="GO" id="GO:0016020">
    <property type="term" value="C:membrane"/>
    <property type="evidence" value="ECO:0007669"/>
    <property type="project" value="GOC"/>
</dbReference>
<feature type="region of interest" description="Linker" evidence="18">
    <location>
        <begin position="229"/>
        <end position="249"/>
    </location>
</feature>
<name>A0A251X5N3_9GAMM</name>
<dbReference type="CDD" id="cd03353">
    <property type="entry name" value="LbH_GlmU_C"/>
    <property type="match status" value="1"/>
</dbReference>
<proteinExistence type="inferred from homology"/>
<reference evidence="21 22" key="1">
    <citation type="submission" date="2016-12" db="EMBL/GenBank/DDBJ databases">
        <title>Thioflexothrix psekupsii D3 genome sequencing and assembly.</title>
        <authorList>
            <person name="Fomenkov A."/>
            <person name="Vincze T."/>
            <person name="Grabovich M."/>
            <person name="Anton B.P."/>
            <person name="Dubinina G."/>
            <person name="Orlova M."/>
            <person name="Belousova E."/>
            <person name="Roberts R.J."/>
        </authorList>
    </citation>
    <scope>NUCLEOTIDE SEQUENCE [LARGE SCALE GENOMIC DNA]</scope>
    <source>
        <strain evidence="21">D3</strain>
    </source>
</reference>
<dbReference type="UniPathway" id="UPA00113">
    <property type="reaction ID" value="UER00532"/>
</dbReference>
<evidence type="ECO:0000256" key="14">
    <source>
        <dbReference type="ARBA" id="ARBA00023316"/>
    </source>
</evidence>
<dbReference type="GO" id="GO:0006048">
    <property type="term" value="P:UDP-N-acetylglucosamine biosynthetic process"/>
    <property type="evidence" value="ECO:0007669"/>
    <property type="project" value="UniProtKB-UniPathway"/>
</dbReference>
<protein>
    <recommendedName>
        <fullName evidence="18">Bifunctional protein GlmU</fullName>
    </recommendedName>
    <domain>
        <recommendedName>
            <fullName evidence="18">UDP-N-acetylglucosamine pyrophosphorylase</fullName>
            <ecNumber evidence="18">2.7.7.23</ecNumber>
        </recommendedName>
        <alternativeName>
            <fullName evidence="18">N-acetylglucosamine-1-phosphate uridyltransferase</fullName>
        </alternativeName>
    </domain>
    <domain>
        <recommendedName>
            <fullName evidence="18">Glucosamine-1-phosphate N-acetyltransferase</fullName>
            <ecNumber evidence="18">2.3.1.157</ecNumber>
        </recommendedName>
    </domain>
</protein>
<feature type="active site" description="Proton acceptor" evidence="18">
    <location>
        <position position="363"/>
    </location>
</feature>
<comment type="pathway">
    <text evidence="18">Bacterial outer membrane biogenesis; LPS lipid A biosynthesis.</text>
</comment>
<evidence type="ECO:0000256" key="2">
    <source>
        <dbReference type="ARBA" id="ARBA00007707"/>
    </source>
</evidence>
<keyword evidence="10 18" id="KW-0133">Cell shape</keyword>
<evidence type="ECO:0000256" key="8">
    <source>
        <dbReference type="ARBA" id="ARBA00022737"/>
    </source>
</evidence>
<dbReference type="InterPro" id="IPR011004">
    <property type="entry name" value="Trimer_LpxA-like_sf"/>
</dbReference>
<evidence type="ECO:0000256" key="12">
    <source>
        <dbReference type="ARBA" id="ARBA00023268"/>
    </source>
</evidence>
<evidence type="ECO:0000256" key="17">
    <source>
        <dbReference type="ARBA" id="ARBA00049628"/>
    </source>
</evidence>
<feature type="binding site" evidence="18">
    <location>
        <position position="377"/>
    </location>
    <ligand>
        <name>UDP-N-acetyl-alpha-D-glucosamine</name>
        <dbReference type="ChEBI" id="CHEBI:57705"/>
    </ligand>
</feature>
<keyword evidence="9 18" id="KW-0460">Magnesium</keyword>